<organism evidence="2 3">
    <name type="scientific">Heyndrickxia vini</name>
    <dbReference type="NCBI Taxonomy" id="1476025"/>
    <lineage>
        <taxon>Bacteria</taxon>
        <taxon>Bacillati</taxon>
        <taxon>Bacillota</taxon>
        <taxon>Bacilli</taxon>
        <taxon>Bacillales</taxon>
        <taxon>Bacillaceae</taxon>
        <taxon>Heyndrickxia</taxon>
    </lineage>
</organism>
<protein>
    <submittedName>
        <fullName evidence="2">DUF1146 domain-containing protein</fullName>
    </submittedName>
</protein>
<dbReference type="InterPro" id="IPR009526">
    <property type="entry name" value="DUF1146"/>
</dbReference>
<keyword evidence="3" id="KW-1185">Reference proteome</keyword>
<dbReference type="Pfam" id="PF06612">
    <property type="entry name" value="DUF1146"/>
    <property type="match status" value="1"/>
</dbReference>
<keyword evidence="1" id="KW-0812">Transmembrane</keyword>
<reference evidence="2 3" key="1">
    <citation type="submission" date="2020-11" db="EMBL/GenBank/DDBJ databases">
        <title>Taxonomic evaluation of the Bacillus sporothermodurans group of bacteria based on whole genome sequences.</title>
        <authorList>
            <person name="Fiedler G."/>
            <person name="Herbstmann A.-D."/>
            <person name="Doll E."/>
            <person name="Wenning M."/>
            <person name="Brinks E."/>
            <person name="Kabisch J."/>
            <person name="Breitenwieser F."/>
            <person name="Lappann M."/>
            <person name="Boehnlein C."/>
            <person name="Franz C."/>
        </authorList>
    </citation>
    <scope>NUCLEOTIDE SEQUENCE [LARGE SCALE GENOMIC DNA]</scope>
    <source>
        <strain evidence="2 3">JCM 19841</strain>
    </source>
</reference>
<name>A0ABX7E1R0_9BACI</name>
<keyword evidence="1" id="KW-0472">Membrane</keyword>
<feature type="transmembrane region" description="Helical" evidence="1">
    <location>
        <begin position="12"/>
        <end position="32"/>
    </location>
</feature>
<sequence>MVPEFGQQALLSIISHLFFIVLTFWALGALNFEKLLKPNRVIQARLLYVFITIAIGSAISNFFLDYLLWSKQIPLLF</sequence>
<feature type="transmembrane region" description="Helical" evidence="1">
    <location>
        <begin position="44"/>
        <end position="69"/>
    </location>
</feature>
<evidence type="ECO:0000313" key="2">
    <source>
        <dbReference type="EMBL" id="QQZ09205.1"/>
    </source>
</evidence>
<accession>A0ABX7E1R0</accession>
<evidence type="ECO:0000313" key="3">
    <source>
        <dbReference type="Proteomes" id="UP000595691"/>
    </source>
</evidence>
<dbReference type="Proteomes" id="UP000595691">
    <property type="component" value="Chromosome"/>
</dbReference>
<gene>
    <name evidence="2" type="ORF">I5776_19920</name>
</gene>
<dbReference type="EMBL" id="CP065425">
    <property type="protein sequence ID" value="QQZ09205.1"/>
    <property type="molecule type" value="Genomic_DNA"/>
</dbReference>
<dbReference type="NCBIfam" id="TIGR02327">
    <property type="entry name" value="int_mem_ywzB"/>
    <property type="match status" value="1"/>
</dbReference>
<keyword evidence="1" id="KW-1133">Transmembrane helix</keyword>
<evidence type="ECO:0000256" key="1">
    <source>
        <dbReference type="SAM" id="Phobius"/>
    </source>
</evidence>
<dbReference type="RefSeq" id="WP_202778231.1">
    <property type="nucleotide sequence ID" value="NZ_CP065425.1"/>
</dbReference>
<proteinExistence type="predicted"/>